<dbReference type="NCBIfam" id="TIGR04526">
    <property type="entry name" value="predic_Ig_block"/>
    <property type="match status" value="1"/>
</dbReference>
<keyword evidence="2" id="KW-0472">Membrane</keyword>
<dbReference type="EMBL" id="CP029295">
    <property type="protein sequence ID" value="AXE60531.1"/>
    <property type="molecule type" value="Genomic_DNA"/>
</dbReference>
<organism evidence="6 7">
    <name type="scientific">[Mycoplasma] phocae</name>
    <dbReference type="NCBI Taxonomy" id="142651"/>
    <lineage>
        <taxon>Bacteria</taxon>
        <taxon>Bacillati</taxon>
        <taxon>Mycoplasmatota</taxon>
        <taxon>Mycoplasmoidales</taxon>
        <taxon>Metamycoplasmataceae</taxon>
        <taxon>Metamycoplasma</taxon>
    </lineage>
</organism>
<sequence length="757" mass="86303">MMSFIKKRKNKILIGIFSTISVASIAIGTSLYFLNSNSRNKFNSISSSELNANLINKNNLDIRNAADSNVDRNLKEIKNEKTPEKISKKPNIDSREPQIIKPKKPKEEILPKPKPKNEDKKTPPTPTPRPIQPDPSPRPQKRIEKRKVKVNGIEVDALVEVYPERTYSEYDKRNRLTNLDPYVNHMAGDVISIEVTQELIDKTTDQLITGGLINSTERKGLIDIYENTPEDKVAELYARSQNRDPWERLLYRFHRLIDSGNFRKFLKEGKEAEYDKKDRAKEWKSDEHRRYWIIKHLDQSKFSKLSANASSYLKKGFTPTSNNLYVDEEGNLDSHTYDPPKGFNHVTSRIQNDNLNRRAFSFDSIYPRTSIDVEAGNYPGWTKRDVTNDFSKYGISPGYGIKVTELTNDKGIKRKKGIVIDIDASNRDGYNHTKEIIEKLKAENVDITGYRIHNMGKGDASQSFKDILKALPNKLPLLELFFDASSTNTSSLIGLQDKEIDELSLYTLGNSHLDSWSINPNSLRSVKWVNTNDYNVSFEYPANSKIATRIVFNSLGFDPEDYVKDATTLEEKLKKINDGLRIAYWVRNNEPFFQGSYGPGLKPDHNEQGNSYHQGLDLSRIPEIRSLKGFIFYDKEKQANSIQRKIRRLKFYSSGSVFEISGDELSDAGFDRNIVMGEPGSKSKILFSDPTTNKVKIKGTDKLSSGAVNNLKVLYELAEDLYKKEIIVQPGASELKKQLQDLGYVVEESNDSGTIFV</sequence>
<accession>A0A2Z5IQI6</accession>
<dbReference type="InterPro" id="IPR058861">
    <property type="entry name" value="MIB_arm"/>
</dbReference>
<dbReference type="AlphaFoldDB" id="A0A2Z5IQI6"/>
<evidence type="ECO:0000259" key="5">
    <source>
        <dbReference type="Pfam" id="PF26364"/>
    </source>
</evidence>
<reference evidence="6 7" key="1">
    <citation type="submission" date="2018-05" db="EMBL/GenBank/DDBJ databases">
        <title>Annotation of the Mycoplasma phocidae genome.</title>
        <authorList>
            <person name="Brown D.R."/>
            <person name="Kutish G.F."/>
            <person name="Frasca S.Jr."/>
        </authorList>
    </citation>
    <scope>NUCLEOTIDE SEQUENCE [LARGE SCALE GENOMIC DNA]</scope>
    <source>
        <strain evidence="6 7">105</strain>
    </source>
</reference>
<feature type="compositionally biased region" description="Basic and acidic residues" evidence="1">
    <location>
        <begin position="76"/>
        <end position="98"/>
    </location>
</feature>
<feature type="compositionally biased region" description="Basic and acidic residues" evidence="1">
    <location>
        <begin position="105"/>
        <end position="122"/>
    </location>
</feature>
<name>A0A2Z5IQI6_9BACT</name>
<dbReference type="InterPro" id="IPR030942">
    <property type="entry name" value="Mycoplas_M_dom"/>
</dbReference>
<dbReference type="Pfam" id="PF26364">
    <property type="entry name" value="MIB_M2"/>
    <property type="match status" value="1"/>
</dbReference>
<dbReference type="Pfam" id="PF26361">
    <property type="entry name" value="MIB_arm"/>
    <property type="match status" value="1"/>
</dbReference>
<evidence type="ECO:0000259" key="4">
    <source>
        <dbReference type="Pfam" id="PF26361"/>
    </source>
</evidence>
<dbReference type="KEGG" id="mpho:DA803_00240"/>
<evidence type="ECO:0000256" key="2">
    <source>
        <dbReference type="SAM" id="Phobius"/>
    </source>
</evidence>
<keyword evidence="2" id="KW-1133">Transmembrane helix</keyword>
<feature type="domain" description="Mycoplasma immunoglobulin binding protein arm" evidence="4">
    <location>
        <begin position="196"/>
        <end position="341"/>
    </location>
</feature>
<proteinExistence type="predicted"/>
<keyword evidence="2" id="KW-0812">Transmembrane</keyword>
<feature type="domain" description="Mycoplasma immunoglobulin binding protein M2" evidence="5">
    <location>
        <begin position="552"/>
        <end position="746"/>
    </location>
</feature>
<protein>
    <submittedName>
        <fullName evidence="6">Putative immunoglobulin-blocking virulence protein</fullName>
    </submittedName>
</protein>
<evidence type="ECO:0000256" key="1">
    <source>
        <dbReference type="SAM" id="MobiDB-lite"/>
    </source>
</evidence>
<gene>
    <name evidence="6" type="ORF">DA803_00240</name>
</gene>
<evidence type="ECO:0000313" key="7">
    <source>
        <dbReference type="Proteomes" id="UP000252477"/>
    </source>
</evidence>
<evidence type="ECO:0000313" key="6">
    <source>
        <dbReference type="EMBL" id="AXE60531.1"/>
    </source>
</evidence>
<dbReference type="InterPro" id="IPR030941">
    <property type="entry name" value="Predic_Ig_block"/>
</dbReference>
<dbReference type="OrthoDB" id="401311at2"/>
<dbReference type="Proteomes" id="UP000252477">
    <property type="component" value="Chromosome"/>
</dbReference>
<feature type="transmembrane region" description="Helical" evidence="2">
    <location>
        <begin position="12"/>
        <end position="34"/>
    </location>
</feature>
<dbReference type="Pfam" id="PF26360">
    <property type="entry name" value="MIB_M1"/>
    <property type="match status" value="1"/>
</dbReference>
<dbReference type="NCBIfam" id="TIGR04524">
    <property type="entry name" value="mycoplas_M_dom"/>
    <property type="match status" value="1"/>
</dbReference>
<feature type="region of interest" description="Disordered" evidence="1">
    <location>
        <begin position="76"/>
        <end position="146"/>
    </location>
</feature>
<feature type="compositionally biased region" description="Pro residues" evidence="1">
    <location>
        <begin position="123"/>
        <end position="138"/>
    </location>
</feature>
<feature type="domain" description="IgG-blocking virulence" evidence="3">
    <location>
        <begin position="346"/>
        <end position="542"/>
    </location>
</feature>
<evidence type="ECO:0000259" key="3">
    <source>
        <dbReference type="Pfam" id="PF26360"/>
    </source>
</evidence>
<keyword evidence="7" id="KW-1185">Reference proteome</keyword>
<dbReference type="InterPro" id="IPR058860">
    <property type="entry name" value="MIB_M2"/>
</dbReference>